<feature type="transmembrane region" description="Helical" evidence="1">
    <location>
        <begin position="29"/>
        <end position="48"/>
    </location>
</feature>
<evidence type="ECO:0000256" key="1">
    <source>
        <dbReference type="SAM" id="Phobius"/>
    </source>
</evidence>
<protein>
    <recommendedName>
        <fullName evidence="4">Amidotransferase</fullName>
    </recommendedName>
</protein>
<keyword evidence="1" id="KW-0472">Membrane</keyword>
<gene>
    <name evidence="2" type="ORF">L0M17_12985</name>
</gene>
<dbReference type="EMBL" id="JAKZBV010000001">
    <property type="protein sequence ID" value="MCH6470877.1"/>
    <property type="molecule type" value="Genomic_DNA"/>
</dbReference>
<name>A0ABS9U397_9MICC</name>
<organism evidence="2 3">
    <name type="scientific">Sinomonas terrae</name>
    <dbReference type="NCBI Taxonomy" id="2908838"/>
    <lineage>
        <taxon>Bacteria</taxon>
        <taxon>Bacillati</taxon>
        <taxon>Actinomycetota</taxon>
        <taxon>Actinomycetes</taxon>
        <taxon>Micrococcales</taxon>
        <taxon>Micrococcaceae</taxon>
        <taxon>Sinomonas</taxon>
    </lineage>
</organism>
<proteinExistence type="predicted"/>
<keyword evidence="1" id="KW-1133">Transmembrane helix</keyword>
<dbReference type="Proteomes" id="UP001202922">
    <property type="component" value="Unassembled WGS sequence"/>
</dbReference>
<keyword evidence="3" id="KW-1185">Reference proteome</keyword>
<sequence length="51" mass="5431">MWSVLLFGLAGILIGGVVSFRRQGMANWVWISFGVLAAAALVAAYLFTQSA</sequence>
<keyword evidence="1" id="KW-0812">Transmembrane</keyword>
<reference evidence="2 3" key="1">
    <citation type="submission" date="2022-03" db="EMBL/GenBank/DDBJ databases">
        <title>Sinomonas sp. isolated from a soil.</title>
        <authorList>
            <person name="Han J."/>
            <person name="Kim D.-U."/>
        </authorList>
    </citation>
    <scope>NUCLEOTIDE SEQUENCE [LARGE SCALE GENOMIC DNA]</scope>
    <source>
        <strain evidence="2 3">5-5</strain>
    </source>
</reference>
<evidence type="ECO:0000313" key="3">
    <source>
        <dbReference type="Proteomes" id="UP001202922"/>
    </source>
</evidence>
<evidence type="ECO:0000313" key="2">
    <source>
        <dbReference type="EMBL" id="MCH6470877.1"/>
    </source>
</evidence>
<dbReference type="RefSeq" id="WP_241054404.1">
    <property type="nucleotide sequence ID" value="NZ_JAKZBV010000001.1"/>
</dbReference>
<accession>A0ABS9U397</accession>
<comment type="caution">
    <text evidence="2">The sequence shown here is derived from an EMBL/GenBank/DDBJ whole genome shotgun (WGS) entry which is preliminary data.</text>
</comment>
<evidence type="ECO:0008006" key="4">
    <source>
        <dbReference type="Google" id="ProtNLM"/>
    </source>
</evidence>